<comment type="pathway">
    <text evidence="2 11">Pyrimidine metabolism; UMP biosynthesis via de novo pathway; orotate from (S)-dihydroorotate (quinone route): step 1/1.</text>
</comment>
<evidence type="ECO:0000313" key="14">
    <source>
        <dbReference type="Proteomes" id="UP000008792"/>
    </source>
</evidence>
<dbReference type="InterPro" id="IPR013785">
    <property type="entry name" value="Aldolase_TIM"/>
</dbReference>
<name>B4M1H0_DROVI</name>
<dbReference type="GO" id="GO:0044205">
    <property type="term" value="P:'de novo' UMP biosynthetic process"/>
    <property type="evidence" value="ECO:0007669"/>
    <property type="project" value="UniProtKB-UniPathway"/>
</dbReference>
<evidence type="ECO:0000259" key="12">
    <source>
        <dbReference type="Pfam" id="PF01180"/>
    </source>
</evidence>
<keyword evidence="7 11" id="KW-0288">FMN</keyword>
<dbReference type="CDD" id="cd04738">
    <property type="entry name" value="DHOD_2_like"/>
    <property type="match status" value="1"/>
</dbReference>
<dbReference type="NCBIfam" id="NF003645">
    <property type="entry name" value="PRK05286.1-2"/>
    <property type="match status" value="1"/>
</dbReference>
<dbReference type="Proteomes" id="UP000008792">
    <property type="component" value="Unassembled WGS sequence"/>
</dbReference>
<evidence type="ECO:0000256" key="1">
    <source>
        <dbReference type="ARBA" id="ARBA00004370"/>
    </source>
</evidence>
<dbReference type="OrthoDB" id="14784at2759"/>
<dbReference type="InterPro" id="IPR005720">
    <property type="entry name" value="Dihydroorotate_DH_cat"/>
</dbReference>
<evidence type="ECO:0000256" key="8">
    <source>
        <dbReference type="ARBA" id="ARBA00023002"/>
    </source>
</evidence>
<evidence type="ECO:0000256" key="3">
    <source>
        <dbReference type="ARBA" id="ARBA00005359"/>
    </source>
</evidence>
<dbReference type="InterPro" id="IPR005719">
    <property type="entry name" value="Dihydroorotate_DH_2"/>
</dbReference>
<gene>
    <name evidence="13" type="primary">Dvir\GJ18851</name>
    <name evidence="13" type="ORF">Dvir_GJ18851</name>
</gene>
<sequence>MVQPSAKGRLRSVGLVTAGVVAFYMGLSVYENQEGLFRTFVLPAVRWLPAEAGNNLALMACKYRLYPVSGYRDNINLKTSFFGRPISNPIGIAAGFDKNGEAVQGLKDLGFGFIEIGSVTPQAQIGNPKPRIFRLHNDRAIINRKGVDSDGHEAVVKRLRHLRATKAIDVVVGVNLERNRTSKTPVMDYMTGVKTFAPWADYLVVNYDHLKGMRSVNNKTKLIELLEGVNKARAQLGDKVNVPILLKLSPDLTLDEMRDVAAVIKMYACRVDGLIVSNATMYRGNLRVSRLATENGGISGEPLRERSTRLIAQMYELTNGCVPIIGVGGISSGRDAYEKIAAGASYVQIYTAFVYEGPALVDRVKADLSAWLTKLGYTNINDAVGSNYQRYLPSTD</sequence>
<evidence type="ECO:0000256" key="6">
    <source>
        <dbReference type="ARBA" id="ARBA00022630"/>
    </source>
</evidence>
<proteinExistence type="inferred from homology"/>
<dbReference type="NCBIfam" id="TIGR01036">
    <property type="entry name" value="pyrD_sub2"/>
    <property type="match status" value="1"/>
</dbReference>
<dbReference type="InParanoid" id="B4M1H0"/>
<dbReference type="Gene3D" id="3.20.20.70">
    <property type="entry name" value="Aldolase class I"/>
    <property type="match status" value="1"/>
</dbReference>
<keyword evidence="11" id="KW-1133">Transmembrane helix</keyword>
<comment type="subcellular location">
    <subcellularLocation>
        <location evidence="1">Membrane</location>
    </subcellularLocation>
    <subcellularLocation>
        <location evidence="11">Mitochondrion inner membrane</location>
        <topology evidence="11">Single-pass membrane protein</topology>
    </subcellularLocation>
</comment>
<keyword evidence="8 11" id="KW-0560">Oxidoreductase</keyword>
<dbReference type="PANTHER" id="PTHR48109">
    <property type="entry name" value="DIHYDROOROTATE DEHYDROGENASE (QUINONE), MITOCHONDRIAL-RELATED"/>
    <property type="match status" value="1"/>
</dbReference>
<dbReference type="eggNOG" id="KOG1436">
    <property type="taxonomic scope" value="Eukaryota"/>
</dbReference>
<comment type="similarity">
    <text evidence="3 11">Belongs to the dihydroorotate dehydrogenase family. Type 2 subfamily.</text>
</comment>
<evidence type="ECO:0000256" key="11">
    <source>
        <dbReference type="RuleBase" id="RU361255"/>
    </source>
</evidence>
<dbReference type="AlphaFoldDB" id="B4M1H0"/>
<organism evidence="13 14">
    <name type="scientific">Drosophila virilis</name>
    <name type="common">Fruit fly</name>
    <dbReference type="NCBI Taxonomy" id="7244"/>
    <lineage>
        <taxon>Eukaryota</taxon>
        <taxon>Metazoa</taxon>
        <taxon>Ecdysozoa</taxon>
        <taxon>Arthropoda</taxon>
        <taxon>Hexapoda</taxon>
        <taxon>Insecta</taxon>
        <taxon>Pterygota</taxon>
        <taxon>Neoptera</taxon>
        <taxon>Endopterygota</taxon>
        <taxon>Diptera</taxon>
        <taxon>Brachycera</taxon>
        <taxon>Muscomorpha</taxon>
        <taxon>Ephydroidea</taxon>
        <taxon>Drosophilidae</taxon>
        <taxon>Drosophila</taxon>
    </lineage>
</organism>
<keyword evidence="11" id="KW-0812">Transmembrane</keyword>
<dbReference type="PANTHER" id="PTHR48109:SF4">
    <property type="entry name" value="DIHYDROOROTATE DEHYDROGENASE (QUINONE), MITOCHONDRIAL"/>
    <property type="match status" value="1"/>
</dbReference>
<comment type="cofactor">
    <cofactor evidence="11">
        <name>FMN</name>
        <dbReference type="ChEBI" id="CHEBI:58210"/>
    </cofactor>
    <text evidence="11">Binds 1 FMN per subunit.</text>
</comment>
<dbReference type="GO" id="GO:0006207">
    <property type="term" value="P:'de novo' pyrimidine nucleobase biosynthetic process"/>
    <property type="evidence" value="ECO:0007669"/>
    <property type="project" value="InterPro"/>
</dbReference>
<dbReference type="PROSITE" id="PS00912">
    <property type="entry name" value="DHODEHASE_2"/>
    <property type="match status" value="1"/>
</dbReference>
<evidence type="ECO:0000256" key="5">
    <source>
        <dbReference type="ARBA" id="ARBA00017599"/>
    </source>
</evidence>
<keyword evidence="11" id="KW-0999">Mitochondrion inner membrane</keyword>
<keyword evidence="6 11" id="KW-0285">Flavoprotein</keyword>
<protein>
    <recommendedName>
        <fullName evidence="5 11">Dihydroorotate dehydrogenase (quinone), mitochondrial</fullName>
        <shortName evidence="11">DHOdehase</shortName>
        <ecNumber evidence="4 11">1.3.5.2</ecNumber>
    </recommendedName>
</protein>
<dbReference type="SMR" id="B4M1H0"/>
<dbReference type="GO" id="GO:0005743">
    <property type="term" value="C:mitochondrial inner membrane"/>
    <property type="evidence" value="ECO:0007669"/>
    <property type="project" value="UniProtKB-SubCell"/>
</dbReference>
<evidence type="ECO:0000256" key="4">
    <source>
        <dbReference type="ARBA" id="ARBA00012791"/>
    </source>
</evidence>
<evidence type="ECO:0000256" key="9">
    <source>
        <dbReference type="ARBA" id="ARBA00023136"/>
    </source>
</evidence>
<dbReference type="SUPFAM" id="SSF51395">
    <property type="entry name" value="FMN-linked oxidoreductases"/>
    <property type="match status" value="1"/>
</dbReference>
<keyword evidence="14" id="KW-1185">Reference proteome</keyword>
<dbReference type="EMBL" id="CH940651">
    <property type="protein sequence ID" value="EDW65524.2"/>
    <property type="molecule type" value="Genomic_DNA"/>
</dbReference>
<evidence type="ECO:0000256" key="7">
    <source>
        <dbReference type="ARBA" id="ARBA00022643"/>
    </source>
</evidence>
<feature type="transmembrane region" description="Helical" evidence="11">
    <location>
        <begin position="12"/>
        <end position="30"/>
    </location>
</feature>
<accession>B4M1H0</accession>
<dbReference type="Pfam" id="PF01180">
    <property type="entry name" value="DHO_dh"/>
    <property type="match status" value="1"/>
</dbReference>
<dbReference type="InterPro" id="IPR001295">
    <property type="entry name" value="Dihydroorotate_DH_CS"/>
</dbReference>
<dbReference type="PROSITE" id="PS00911">
    <property type="entry name" value="DHODEHASE_1"/>
    <property type="match status" value="1"/>
</dbReference>
<dbReference type="InterPro" id="IPR050074">
    <property type="entry name" value="DHO_dehydrogenase"/>
</dbReference>
<dbReference type="NCBIfam" id="NF003652">
    <property type="entry name" value="PRK05286.2-5"/>
    <property type="match status" value="1"/>
</dbReference>
<dbReference type="HOGENOM" id="CLU_013640_0_0_1"/>
<evidence type="ECO:0000256" key="10">
    <source>
        <dbReference type="ARBA" id="ARBA00048639"/>
    </source>
</evidence>
<dbReference type="STRING" id="7244.B4M1H0"/>
<keyword evidence="9 11" id="KW-0472">Membrane</keyword>
<dbReference type="KEGG" id="dvi:6631504"/>
<dbReference type="GO" id="GO:0106430">
    <property type="term" value="F:dihydroorotate dehydrogenase (quinone) activity"/>
    <property type="evidence" value="ECO:0007669"/>
    <property type="project" value="UniProtKB-EC"/>
</dbReference>
<evidence type="ECO:0000313" key="13">
    <source>
        <dbReference type="EMBL" id="EDW65524.2"/>
    </source>
</evidence>
<comment type="catalytic activity">
    <reaction evidence="10 11">
        <text>(S)-dihydroorotate + a quinone = orotate + a quinol</text>
        <dbReference type="Rhea" id="RHEA:30187"/>
        <dbReference type="ChEBI" id="CHEBI:24646"/>
        <dbReference type="ChEBI" id="CHEBI:30839"/>
        <dbReference type="ChEBI" id="CHEBI:30864"/>
        <dbReference type="ChEBI" id="CHEBI:132124"/>
        <dbReference type="EC" id="1.3.5.2"/>
    </reaction>
</comment>
<dbReference type="EC" id="1.3.5.2" evidence="4 11"/>
<evidence type="ECO:0000256" key="2">
    <source>
        <dbReference type="ARBA" id="ARBA00005161"/>
    </source>
</evidence>
<feature type="domain" description="Dihydroorotate dehydrogenase catalytic" evidence="12">
    <location>
        <begin position="77"/>
        <end position="371"/>
    </location>
</feature>
<reference evidence="13 14" key="1">
    <citation type="journal article" date="2007" name="Nature">
        <title>Evolution of genes and genomes on the Drosophila phylogeny.</title>
        <authorList>
            <consortium name="Drosophila 12 Genomes Consortium"/>
            <person name="Clark A.G."/>
            <person name="Eisen M.B."/>
            <person name="Smith D.R."/>
            <person name="Bergman C.M."/>
            <person name="Oliver B."/>
            <person name="Markow T.A."/>
            <person name="Kaufman T.C."/>
            <person name="Kellis M."/>
            <person name="Gelbart W."/>
            <person name="Iyer V.N."/>
            <person name="Pollard D.A."/>
            <person name="Sackton T.B."/>
            <person name="Larracuente A.M."/>
            <person name="Singh N.D."/>
            <person name="Abad J.P."/>
            <person name="Abt D.N."/>
            <person name="Adryan B."/>
            <person name="Aguade M."/>
            <person name="Akashi H."/>
            <person name="Anderson W.W."/>
            <person name="Aquadro C.F."/>
            <person name="Ardell D.H."/>
            <person name="Arguello R."/>
            <person name="Artieri C.G."/>
            <person name="Barbash D.A."/>
            <person name="Barker D."/>
            <person name="Barsanti P."/>
            <person name="Batterham P."/>
            <person name="Batzoglou S."/>
            <person name="Begun D."/>
            <person name="Bhutkar A."/>
            <person name="Blanco E."/>
            <person name="Bosak S.A."/>
            <person name="Bradley R.K."/>
            <person name="Brand A.D."/>
            <person name="Brent M.R."/>
            <person name="Brooks A.N."/>
            <person name="Brown R.H."/>
            <person name="Butlin R.K."/>
            <person name="Caggese C."/>
            <person name="Calvi B.R."/>
            <person name="Bernardo de Carvalho A."/>
            <person name="Caspi A."/>
            <person name="Castrezana S."/>
            <person name="Celniker S.E."/>
            <person name="Chang J.L."/>
            <person name="Chapple C."/>
            <person name="Chatterji S."/>
            <person name="Chinwalla A."/>
            <person name="Civetta A."/>
            <person name="Clifton S.W."/>
            <person name="Comeron J.M."/>
            <person name="Costello J.C."/>
            <person name="Coyne J.A."/>
            <person name="Daub J."/>
            <person name="David R.G."/>
            <person name="Delcher A.L."/>
            <person name="Delehaunty K."/>
            <person name="Do C.B."/>
            <person name="Ebling H."/>
            <person name="Edwards K."/>
            <person name="Eickbush T."/>
            <person name="Evans J.D."/>
            <person name="Filipski A."/>
            <person name="Findeiss S."/>
            <person name="Freyhult E."/>
            <person name="Fulton L."/>
            <person name="Fulton R."/>
            <person name="Garcia A.C."/>
            <person name="Gardiner A."/>
            <person name="Garfield D.A."/>
            <person name="Garvin B.E."/>
            <person name="Gibson G."/>
            <person name="Gilbert D."/>
            <person name="Gnerre S."/>
            <person name="Godfrey J."/>
            <person name="Good R."/>
            <person name="Gotea V."/>
            <person name="Gravely B."/>
            <person name="Greenberg A.J."/>
            <person name="Griffiths-Jones S."/>
            <person name="Gross S."/>
            <person name="Guigo R."/>
            <person name="Gustafson E.A."/>
            <person name="Haerty W."/>
            <person name="Hahn M.W."/>
            <person name="Halligan D.L."/>
            <person name="Halpern A.L."/>
            <person name="Halter G.M."/>
            <person name="Han M.V."/>
            <person name="Heger A."/>
            <person name="Hillier L."/>
            <person name="Hinrichs A.S."/>
            <person name="Holmes I."/>
            <person name="Hoskins R.A."/>
            <person name="Hubisz M.J."/>
            <person name="Hultmark D."/>
            <person name="Huntley M.A."/>
            <person name="Jaffe D.B."/>
            <person name="Jagadeeshan S."/>
            <person name="Jeck W.R."/>
            <person name="Johnson J."/>
            <person name="Jones C.D."/>
            <person name="Jordan W.C."/>
            <person name="Karpen G.H."/>
            <person name="Kataoka E."/>
            <person name="Keightley P.D."/>
            <person name="Kheradpour P."/>
            <person name="Kirkness E.F."/>
            <person name="Koerich L.B."/>
            <person name="Kristiansen K."/>
            <person name="Kudrna D."/>
            <person name="Kulathinal R.J."/>
            <person name="Kumar S."/>
            <person name="Kwok R."/>
            <person name="Lander E."/>
            <person name="Langley C.H."/>
            <person name="Lapoint R."/>
            <person name="Lazzaro B.P."/>
            <person name="Lee S.J."/>
            <person name="Levesque L."/>
            <person name="Li R."/>
            <person name="Lin C.F."/>
            <person name="Lin M.F."/>
            <person name="Lindblad-Toh K."/>
            <person name="Llopart A."/>
            <person name="Long M."/>
            <person name="Low L."/>
            <person name="Lozovsky E."/>
            <person name="Lu J."/>
            <person name="Luo M."/>
            <person name="Machado C.A."/>
            <person name="Makalowski W."/>
            <person name="Marzo M."/>
            <person name="Matsuda M."/>
            <person name="Matzkin L."/>
            <person name="McAllister B."/>
            <person name="McBride C.S."/>
            <person name="McKernan B."/>
            <person name="McKernan K."/>
            <person name="Mendez-Lago M."/>
            <person name="Minx P."/>
            <person name="Mollenhauer M.U."/>
            <person name="Montooth K."/>
            <person name="Mount S.M."/>
            <person name="Mu X."/>
            <person name="Myers E."/>
            <person name="Negre B."/>
            <person name="Newfeld S."/>
            <person name="Nielsen R."/>
            <person name="Noor M.A."/>
            <person name="O'Grady P."/>
            <person name="Pachter L."/>
            <person name="Papaceit M."/>
            <person name="Parisi M.J."/>
            <person name="Parisi M."/>
            <person name="Parts L."/>
            <person name="Pedersen J.S."/>
            <person name="Pesole G."/>
            <person name="Phillippy A.M."/>
            <person name="Ponting C.P."/>
            <person name="Pop M."/>
            <person name="Porcelli D."/>
            <person name="Powell J.R."/>
            <person name="Prohaska S."/>
            <person name="Pruitt K."/>
            <person name="Puig M."/>
            <person name="Quesneville H."/>
            <person name="Ram K.R."/>
            <person name="Rand D."/>
            <person name="Rasmussen M.D."/>
            <person name="Reed L.K."/>
            <person name="Reenan R."/>
            <person name="Reily A."/>
            <person name="Remington K.A."/>
            <person name="Rieger T.T."/>
            <person name="Ritchie M.G."/>
            <person name="Robin C."/>
            <person name="Rogers Y.H."/>
            <person name="Rohde C."/>
            <person name="Rozas J."/>
            <person name="Rubenfield M.J."/>
            <person name="Ruiz A."/>
            <person name="Russo S."/>
            <person name="Salzberg S.L."/>
            <person name="Sanchez-Gracia A."/>
            <person name="Saranga D.J."/>
            <person name="Sato H."/>
            <person name="Schaeffer S.W."/>
            <person name="Schatz M.C."/>
            <person name="Schlenke T."/>
            <person name="Schwartz R."/>
            <person name="Segarra C."/>
            <person name="Singh R.S."/>
            <person name="Sirot L."/>
            <person name="Sirota M."/>
            <person name="Sisneros N.B."/>
            <person name="Smith C.D."/>
            <person name="Smith T.F."/>
            <person name="Spieth J."/>
            <person name="Stage D.E."/>
            <person name="Stark A."/>
            <person name="Stephan W."/>
            <person name="Strausberg R.L."/>
            <person name="Strempel S."/>
            <person name="Sturgill D."/>
            <person name="Sutton G."/>
            <person name="Sutton G.G."/>
            <person name="Tao W."/>
            <person name="Teichmann S."/>
            <person name="Tobari Y.N."/>
            <person name="Tomimura Y."/>
            <person name="Tsolas J.M."/>
            <person name="Valente V.L."/>
            <person name="Venter E."/>
            <person name="Venter J.C."/>
            <person name="Vicario S."/>
            <person name="Vieira F.G."/>
            <person name="Vilella A.J."/>
            <person name="Villasante A."/>
            <person name="Walenz B."/>
            <person name="Wang J."/>
            <person name="Wasserman M."/>
            <person name="Watts T."/>
            <person name="Wilson D."/>
            <person name="Wilson R.K."/>
            <person name="Wing R.A."/>
            <person name="Wolfner M.F."/>
            <person name="Wong A."/>
            <person name="Wong G.K."/>
            <person name="Wu C.I."/>
            <person name="Wu G."/>
            <person name="Yamamoto D."/>
            <person name="Yang H.P."/>
            <person name="Yang S.P."/>
            <person name="Yorke J.A."/>
            <person name="Yoshida K."/>
            <person name="Zdobnov E."/>
            <person name="Zhang P."/>
            <person name="Zhang Y."/>
            <person name="Zimin A.V."/>
            <person name="Baldwin J."/>
            <person name="Abdouelleil A."/>
            <person name="Abdulkadir J."/>
            <person name="Abebe A."/>
            <person name="Abera B."/>
            <person name="Abreu J."/>
            <person name="Acer S.C."/>
            <person name="Aftuck L."/>
            <person name="Alexander A."/>
            <person name="An P."/>
            <person name="Anderson E."/>
            <person name="Anderson S."/>
            <person name="Arachi H."/>
            <person name="Azer M."/>
            <person name="Bachantsang P."/>
            <person name="Barry A."/>
            <person name="Bayul T."/>
            <person name="Berlin A."/>
            <person name="Bessette D."/>
            <person name="Bloom T."/>
            <person name="Blye J."/>
            <person name="Boguslavskiy L."/>
            <person name="Bonnet C."/>
            <person name="Boukhgalter B."/>
            <person name="Bourzgui I."/>
            <person name="Brown A."/>
            <person name="Cahill P."/>
            <person name="Channer S."/>
            <person name="Cheshatsang Y."/>
            <person name="Chuda L."/>
            <person name="Citroen M."/>
            <person name="Collymore A."/>
            <person name="Cooke P."/>
            <person name="Costello M."/>
            <person name="D'Aco K."/>
            <person name="Daza R."/>
            <person name="De Haan G."/>
            <person name="DeGray S."/>
            <person name="DeMaso C."/>
            <person name="Dhargay N."/>
            <person name="Dooley K."/>
            <person name="Dooley E."/>
            <person name="Doricent M."/>
            <person name="Dorje P."/>
            <person name="Dorjee K."/>
            <person name="Dupes A."/>
            <person name="Elong R."/>
            <person name="Falk J."/>
            <person name="Farina A."/>
            <person name="Faro S."/>
            <person name="Ferguson D."/>
            <person name="Fisher S."/>
            <person name="Foley C.D."/>
            <person name="Franke A."/>
            <person name="Friedrich D."/>
            <person name="Gadbois L."/>
            <person name="Gearin G."/>
            <person name="Gearin C.R."/>
            <person name="Giannoukos G."/>
            <person name="Goode T."/>
            <person name="Graham J."/>
            <person name="Grandbois E."/>
            <person name="Grewal S."/>
            <person name="Gyaltsen K."/>
            <person name="Hafez N."/>
            <person name="Hagos B."/>
            <person name="Hall J."/>
            <person name="Henson C."/>
            <person name="Hollinger A."/>
            <person name="Honan T."/>
            <person name="Huard M.D."/>
            <person name="Hughes L."/>
            <person name="Hurhula B."/>
            <person name="Husby M.E."/>
            <person name="Kamat A."/>
            <person name="Kanga B."/>
            <person name="Kashin S."/>
            <person name="Khazanovich D."/>
            <person name="Kisner P."/>
            <person name="Lance K."/>
            <person name="Lara M."/>
            <person name="Lee W."/>
            <person name="Lennon N."/>
            <person name="Letendre F."/>
            <person name="LeVine R."/>
            <person name="Lipovsky A."/>
            <person name="Liu X."/>
            <person name="Liu J."/>
            <person name="Liu S."/>
            <person name="Lokyitsang T."/>
            <person name="Lokyitsang Y."/>
            <person name="Lubonja R."/>
            <person name="Lui A."/>
            <person name="MacDonald P."/>
            <person name="Magnisalis V."/>
            <person name="Maru K."/>
            <person name="Matthews C."/>
            <person name="McCusker W."/>
            <person name="McDonough S."/>
            <person name="Mehta T."/>
            <person name="Meldrim J."/>
            <person name="Meneus L."/>
            <person name="Mihai O."/>
            <person name="Mihalev A."/>
            <person name="Mihova T."/>
            <person name="Mittelman R."/>
            <person name="Mlenga V."/>
            <person name="Montmayeur A."/>
            <person name="Mulrain L."/>
            <person name="Navidi A."/>
            <person name="Naylor J."/>
            <person name="Negash T."/>
            <person name="Nguyen T."/>
            <person name="Nguyen N."/>
            <person name="Nicol R."/>
            <person name="Norbu C."/>
            <person name="Norbu N."/>
            <person name="Novod N."/>
            <person name="O'Neill B."/>
            <person name="Osman S."/>
            <person name="Markiewicz E."/>
            <person name="Oyono O.L."/>
            <person name="Patti C."/>
            <person name="Phunkhang P."/>
            <person name="Pierre F."/>
            <person name="Priest M."/>
            <person name="Raghuraman S."/>
            <person name="Rege F."/>
            <person name="Reyes R."/>
            <person name="Rise C."/>
            <person name="Rogov P."/>
            <person name="Ross K."/>
            <person name="Ryan E."/>
            <person name="Settipalli S."/>
            <person name="Shea T."/>
            <person name="Sherpa N."/>
            <person name="Shi L."/>
            <person name="Shih D."/>
            <person name="Sparrow T."/>
            <person name="Spaulding J."/>
            <person name="Stalker J."/>
            <person name="Stange-Thomann N."/>
            <person name="Stavropoulos S."/>
            <person name="Stone C."/>
            <person name="Strader C."/>
            <person name="Tesfaye S."/>
            <person name="Thomson T."/>
            <person name="Thoulutsang Y."/>
            <person name="Thoulutsang D."/>
            <person name="Topham K."/>
            <person name="Topping I."/>
            <person name="Tsamla T."/>
            <person name="Vassiliev H."/>
            <person name="Vo A."/>
            <person name="Wangchuk T."/>
            <person name="Wangdi T."/>
            <person name="Weiand M."/>
            <person name="Wilkinson J."/>
            <person name="Wilson A."/>
            <person name="Yadav S."/>
            <person name="Young G."/>
            <person name="Yu Q."/>
            <person name="Zembek L."/>
            <person name="Zhong D."/>
            <person name="Zimmer A."/>
            <person name="Zwirko Z."/>
            <person name="Jaffe D.B."/>
            <person name="Alvarez P."/>
            <person name="Brockman W."/>
            <person name="Butler J."/>
            <person name="Chin C."/>
            <person name="Gnerre S."/>
            <person name="Grabherr M."/>
            <person name="Kleber M."/>
            <person name="Mauceli E."/>
            <person name="MacCallum I."/>
        </authorList>
    </citation>
    <scope>NUCLEOTIDE SEQUENCE [LARGE SCALE GENOMIC DNA]</scope>
    <source>
        <strain evidence="14">Tucson 15010-1051.87</strain>
    </source>
</reference>
<dbReference type="UniPathway" id="UPA00070">
    <property type="reaction ID" value="UER00946"/>
</dbReference>
<keyword evidence="11" id="KW-0496">Mitochondrion</keyword>